<reference evidence="2 3" key="1">
    <citation type="submission" date="2018-09" db="EMBL/GenBank/DDBJ databases">
        <title>YIM PH21274 draft genome.</title>
        <authorList>
            <person name="Miao C."/>
        </authorList>
    </citation>
    <scope>NUCLEOTIDE SEQUENCE [LARGE SCALE GENOMIC DNA]</scope>
    <source>
        <strain evidence="2 3">YIM PH 21724</strain>
    </source>
</reference>
<accession>A0A3A4K7A9</accession>
<keyword evidence="3" id="KW-1185">Reference proteome</keyword>
<organism evidence="2 3">
    <name type="scientific">Nocardia panacis</name>
    <dbReference type="NCBI Taxonomy" id="2340916"/>
    <lineage>
        <taxon>Bacteria</taxon>
        <taxon>Bacillati</taxon>
        <taxon>Actinomycetota</taxon>
        <taxon>Actinomycetes</taxon>
        <taxon>Mycobacteriales</taxon>
        <taxon>Nocardiaceae</taxon>
        <taxon>Nocardia</taxon>
    </lineage>
</organism>
<evidence type="ECO:0000313" key="3">
    <source>
        <dbReference type="Proteomes" id="UP000266677"/>
    </source>
</evidence>
<comment type="caution">
    <text evidence="2">The sequence shown here is derived from an EMBL/GenBank/DDBJ whole genome shotgun (WGS) entry which is preliminary data.</text>
</comment>
<dbReference type="Pfam" id="PF00144">
    <property type="entry name" value="Beta-lactamase"/>
    <property type="match status" value="1"/>
</dbReference>
<name>A0A3A4K7A9_9NOCA</name>
<dbReference type="SUPFAM" id="SSF56601">
    <property type="entry name" value="beta-lactamase/transpeptidase-like"/>
    <property type="match status" value="1"/>
</dbReference>
<dbReference type="PANTHER" id="PTHR43283">
    <property type="entry name" value="BETA-LACTAMASE-RELATED"/>
    <property type="match status" value="1"/>
</dbReference>
<dbReference type="InterPro" id="IPR050789">
    <property type="entry name" value="Diverse_Enzym_Activities"/>
</dbReference>
<dbReference type="InterPro" id="IPR001466">
    <property type="entry name" value="Beta-lactam-related"/>
</dbReference>
<evidence type="ECO:0000313" key="2">
    <source>
        <dbReference type="EMBL" id="RJO69038.1"/>
    </source>
</evidence>
<dbReference type="Gene3D" id="3.40.710.10">
    <property type="entry name" value="DD-peptidase/beta-lactamase superfamily"/>
    <property type="match status" value="1"/>
</dbReference>
<dbReference type="RefSeq" id="WP_120044621.1">
    <property type="nucleotide sequence ID" value="NZ_QZFU01000045.1"/>
</dbReference>
<dbReference type="InterPro" id="IPR012338">
    <property type="entry name" value="Beta-lactam/transpept-like"/>
</dbReference>
<dbReference type="GO" id="GO:0016787">
    <property type="term" value="F:hydrolase activity"/>
    <property type="evidence" value="ECO:0007669"/>
    <property type="project" value="UniProtKB-KW"/>
</dbReference>
<dbReference type="AlphaFoldDB" id="A0A3A4K7A9"/>
<dbReference type="EMBL" id="QZFU01000045">
    <property type="protein sequence ID" value="RJO69038.1"/>
    <property type="molecule type" value="Genomic_DNA"/>
</dbReference>
<proteinExistence type="predicted"/>
<feature type="domain" description="Beta-lactamase-related" evidence="1">
    <location>
        <begin position="16"/>
        <end position="335"/>
    </location>
</feature>
<sequence>METTTTEIAAAMREQVTAYCENNGVPGYLAGVYRGGEQVVLAHGTANRSTGAAMREDTGFLLGSVTKVLTTTLLLRHVERGLLDLDRPVVSYLPEFELTEPGAAERIRVRNLLNHTNGIDADLLFADGAGRHALRDYTAALGRQCGVLFAPEEYASYSNGGMIVAGRLLEAVTGASYPELLERELYSSVGMADSSTSARQAILRSTAVGHFPAAEGARRTEMFMLPDTWGPAGGTAIGTVADLLAFGRTHLADGISPSGTRVLSAELTALMRQPSYDLGTPNVAPIGLGWLLMPFGSARVLTMSGASPGGVALLAVAPEQDLVFVAYGNDMRAMPLHDELLLWLLTESGVRVTDLVTPSEAGELVRYAGTYRSNQLRVEVRAVDGQLEEQTHYEPFDTEQERIFRGFAGGAVSGPPQRYVPIGRDLFAPAGMPAQAFNGYLRQLLVSYHGFADGRAAYRNAGGRMTRRHYDR</sequence>
<dbReference type="Proteomes" id="UP000266677">
    <property type="component" value="Unassembled WGS sequence"/>
</dbReference>
<keyword evidence="2" id="KW-0378">Hydrolase</keyword>
<protein>
    <submittedName>
        <fullName evidence="2">Class A beta-lactamase-related serine hydrolase</fullName>
    </submittedName>
</protein>
<gene>
    <name evidence="2" type="ORF">D5S18_30630</name>
</gene>
<evidence type="ECO:0000259" key="1">
    <source>
        <dbReference type="Pfam" id="PF00144"/>
    </source>
</evidence>
<dbReference type="PANTHER" id="PTHR43283:SF3">
    <property type="entry name" value="BETA-LACTAMASE FAMILY PROTEIN (AFU_ORTHOLOGUE AFUA_5G07500)"/>
    <property type="match status" value="1"/>
</dbReference>
<dbReference type="OrthoDB" id="262125at2"/>